<dbReference type="PROSITE" id="PS01090">
    <property type="entry name" value="TATD_2"/>
    <property type="match status" value="1"/>
</dbReference>
<dbReference type="GO" id="GO:0004536">
    <property type="term" value="F:DNA nuclease activity"/>
    <property type="evidence" value="ECO:0007669"/>
    <property type="project" value="InterPro"/>
</dbReference>
<dbReference type="NCBIfam" id="TIGR00010">
    <property type="entry name" value="YchF/TatD family DNA exonuclease"/>
    <property type="match status" value="1"/>
</dbReference>
<feature type="binding site" evidence="4">
    <location>
        <position position="158"/>
    </location>
    <ligand>
        <name>a divalent metal cation</name>
        <dbReference type="ChEBI" id="CHEBI:60240"/>
        <label>2</label>
    </ligand>
</feature>
<dbReference type="KEGG" id="naci:NUH88_00405"/>
<accession>A0A9J7AUL8</accession>
<dbReference type="EMBL" id="CP102480">
    <property type="protein sequence ID" value="UUX50169.1"/>
    <property type="molecule type" value="Genomic_DNA"/>
</dbReference>
<keyword evidence="3 5" id="KW-0378">Hydrolase</keyword>
<gene>
    <name evidence="5" type="ORF">NUH88_00405</name>
</gene>
<dbReference type="PANTHER" id="PTHR46124">
    <property type="entry name" value="D-AMINOACYL-TRNA DEACYLASE"/>
    <property type="match status" value="1"/>
</dbReference>
<evidence type="ECO:0000256" key="2">
    <source>
        <dbReference type="ARBA" id="ARBA00022723"/>
    </source>
</evidence>
<dbReference type="InterPro" id="IPR032466">
    <property type="entry name" value="Metal_Hydrolase"/>
</dbReference>
<evidence type="ECO:0000256" key="1">
    <source>
        <dbReference type="ARBA" id="ARBA00009275"/>
    </source>
</evidence>
<dbReference type="GO" id="GO:0046872">
    <property type="term" value="F:metal ion binding"/>
    <property type="evidence" value="ECO:0007669"/>
    <property type="project" value="UniProtKB-KW"/>
</dbReference>
<evidence type="ECO:0000313" key="6">
    <source>
        <dbReference type="Proteomes" id="UP001060336"/>
    </source>
</evidence>
<dbReference type="GO" id="GO:0005829">
    <property type="term" value="C:cytosol"/>
    <property type="evidence" value="ECO:0007669"/>
    <property type="project" value="TreeGrafter"/>
</dbReference>
<dbReference type="PIRSF" id="PIRSF005902">
    <property type="entry name" value="DNase_TatD"/>
    <property type="match status" value="1"/>
</dbReference>
<reference evidence="5" key="1">
    <citation type="submission" date="2022-08" db="EMBL/GenBank/DDBJ databases">
        <title>Nisaea acidiphila sp. nov., isolated from a marine algal debris and emended description of the genus Nisaea Urios et al. 2008.</title>
        <authorList>
            <person name="Kwon K."/>
        </authorList>
    </citation>
    <scope>NUCLEOTIDE SEQUENCE</scope>
    <source>
        <strain evidence="5">MEBiC11861</strain>
    </source>
</reference>
<dbReference type="Proteomes" id="UP001060336">
    <property type="component" value="Chromosome"/>
</dbReference>
<dbReference type="Pfam" id="PF01026">
    <property type="entry name" value="TatD_DNase"/>
    <property type="match status" value="1"/>
</dbReference>
<proteinExistence type="inferred from homology"/>
<comment type="similarity">
    <text evidence="1">Belongs to the metallo-dependent hydrolases superfamily. TatD-type hydrolase family.</text>
</comment>
<feature type="binding site" evidence="4">
    <location>
        <position position="132"/>
    </location>
    <ligand>
        <name>a divalent metal cation</name>
        <dbReference type="ChEBI" id="CHEBI:60240"/>
        <label>2</label>
    </ligand>
</feature>
<dbReference type="InterPro" id="IPR018228">
    <property type="entry name" value="DNase_TatD-rel_CS"/>
</dbReference>
<evidence type="ECO:0000313" key="5">
    <source>
        <dbReference type="EMBL" id="UUX50169.1"/>
    </source>
</evidence>
<dbReference type="PROSITE" id="PS01091">
    <property type="entry name" value="TATD_3"/>
    <property type="match status" value="1"/>
</dbReference>
<dbReference type="PROSITE" id="PS01137">
    <property type="entry name" value="TATD_1"/>
    <property type="match status" value="1"/>
</dbReference>
<dbReference type="CDD" id="cd01310">
    <property type="entry name" value="TatD_DNAse"/>
    <property type="match status" value="1"/>
</dbReference>
<dbReference type="Gene3D" id="3.20.20.140">
    <property type="entry name" value="Metal-dependent hydrolases"/>
    <property type="match status" value="1"/>
</dbReference>
<keyword evidence="6" id="KW-1185">Reference proteome</keyword>
<organism evidence="5 6">
    <name type="scientific">Nisaea acidiphila</name>
    <dbReference type="NCBI Taxonomy" id="1862145"/>
    <lineage>
        <taxon>Bacteria</taxon>
        <taxon>Pseudomonadati</taxon>
        <taxon>Pseudomonadota</taxon>
        <taxon>Alphaproteobacteria</taxon>
        <taxon>Rhodospirillales</taxon>
        <taxon>Thalassobaculaceae</taxon>
        <taxon>Nisaea</taxon>
    </lineage>
</organism>
<dbReference type="PANTHER" id="PTHR46124:SF2">
    <property type="entry name" value="D-AMINOACYL-TRNA DEACYLASE"/>
    <property type="match status" value="1"/>
</dbReference>
<dbReference type="GO" id="GO:0016788">
    <property type="term" value="F:hydrolase activity, acting on ester bonds"/>
    <property type="evidence" value="ECO:0007669"/>
    <property type="project" value="InterPro"/>
</dbReference>
<keyword evidence="2 4" id="KW-0479">Metal-binding</keyword>
<sequence length="272" mass="30103">MSVPAIVDSHCHLDFEAFEEERDEVIARARRAGVCRMVTISTRISTFPRIRAIAEQYDDVYCSVGIHPHQAGEETPVTVEELVELAAHPKVVGIGESGFDYYYDSSPRDAQRSSFTTHIRAAQETGLPLIVHARDADEDTAALLEEEYARKPYTGVLHCFSSGRELAMRALDIGFYVSLSGIITFKNAEDIRATVRDVPTDRLLVETDAPYLAPVPKRGKRNEPAYVAYTHAALAELRGVSEAEMASDTTRNFFRLFSKVPPPADLDLGNAA</sequence>
<feature type="binding site" evidence="4">
    <location>
        <position position="10"/>
    </location>
    <ligand>
        <name>a divalent metal cation</name>
        <dbReference type="ChEBI" id="CHEBI:60240"/>
        <label>1</label>
    </ligand>
</feature>
<dbReference type="AlphaFoldDB" id="A0A9J7AUL8"/>
<dbReference type="InterPro" id="IPR015991">
    <property type="entry name" value="TatD/YcfH-like"/>
</dbReference>
<dbReference type="SUPFAM" id="SSF51556">
    <property type="entry name" value="Metallo-dependent hydrolases"/>
    <property type="match status" value="1"/>
</dbReference>
<evidence type="ECO:0000256" key="3">
    <source>
        <dbReference type="ARBA" id="ARBA00022801"/>
    </source>
</evidence>
<feature type="binding site" evidence="4">
    <location>
        <position position="208"/>
    </location>
    <ligand>
        <name>a divalent metal cation</name>
        <dbReference type="ChEBI" id="CHEBI:60240"/>
        <label>1</label>
    </ligand>
</feature>
<name>A0A9J7AUL8_9PROT</name>
<dbReference type="RefSeq" id="WP_257769242.1">
    <property type="nucleotide sequence ID" value="NZ_CP102480.1"/>
</dbReference>
<dbReference type="FunFam" id="3.20.20.140:FF:000005">
    <property type="entry name" value="TatD family hydrolase"/>
    <property type="match status" value="1"/>
</dbReference>
<feature type="binding site" evidence="4">
    <location>
        <position position="96"/>
    </location>
    <ligand>
        <name>a divalent metal cation</name>
        <dbReference type="ChEBI" id="CHEBI:60240"/>
        <label>1</label>
    </ligand>
</feature>
<protein>
    <submittedName>
        <fullName evidence="5">TatD family hydrolase</fullName>
    </submittedName>
</protein>
<evidence type="ECO:0000256" key="4">
    <source>
        <dbReference type="PIRSR" id="PIRSR005902-1"/>
    </source>
</evidence>
<feature type="binding site" evidence="4">
    <location>
        <position position="12"/>
    </location>
    <ligand>
        <name>a divalent metal cation</name>
        <dbReference type="ChEBI" id="CHEBI:60240"/>
        <label>1</label>
    </ligand>
</feature>
<dbReference type="InterPro" id="IPR001130">
    <property type="entry name" value="TatD-like"/>
</dbReference>